<reference evidence="18" key="1">
    <citation type="submission" date="2023-06" db="EMBL/GenBank/DDBJ databases">
        <authorList>
            <person name="Delattre M."/>
        </authorList>
    </citation>
    <scope>NUCLEOTIDE SEQUENCE</scope>
    <source>
        <strain evidence="18">AF72</strain>
    </source>
</reference>
<dbReference type="InterPro" id="IPR023214">
    <property type="entry name" value="HAD_sf"/>
</dbReference>
<accession>A0AA36DJR0</accession>
<dbReference type="NCBIfam" id="TIGR01494">
    <property type="entry name" value="ATPase_P-type"/>
    <property type="match status" value="2"/>
</dbReference>
<dbReference type="Gene3D" id="2.70.150.10">
    <property type="entry name" value="Calcium-transporting ATPase, cytoplasmic transduction domain A"/>
    <property type="match status" value="1"/>
</dbReference>
<dbReference type="GO" id="GO:0046872">
    <property type="term" value="F:metal ion binding"/>
    <property type="evidence" value="ECO:0007669"/>
    <property type="project" value="UniProtKB-UniRule"/>
</dbReference>
<dbReference type="GO" id="GO:0006874">
    <property type="term" value="P:intracellular calcium ion homeostasis"/>
    <property type="evidence" value="ECO:0007669"/>
    <property type="project" value="TreeGrafter"/>
</dbReference>
<dbReference type="PROSITE" id="PS00154">
    <property type="entry name" value="ATPASE_E1_E2"/>
    <property type="match status" value="1"/>
</dbReference>
<evidence type="ECO:0000259" key="17">
    <source>
        <dbReference type="Pfam" id="PF12409"/>
    </source>
</evidence>
<feature type="transmembrane region" description="Helical" evidence="13">
    <location>
        <begin position="379"/>
        <end position="399"/>
    </location>
</feature>
<dbReference type="PANTHER" id="PTHR45630:SF8">
    <property type="entry name" value="CATION-TRANSPORTING ATPASE"/>
    <property type="match status" value="1"/>
</dbReference>
<sequence length="1177" mass="132175">MANGAAGQGSKEALNHHATVKLGESHLDLYGYKTNLMKTLFYYLISIFTLGIGRLLLHWKEQWYVNVRAEKCSLEEADMLLIIDENQTISHRIVRSFHQNRDSEPLVLPNGIGGYDEVSHIRYFTFRKMLYAWFEKEGKFIPPSSFDSLGPVKALVDRINDTRGLSDKEVSQRQVTYGKNLIEVKPKPIVVLLFKEAISPFYIFQLFSVSLWYWDEYIYYATVIVVISLGSITLDVYQTRSQETKLRKMVHSSDEITAIRSDGQHGVVDSSELVPGDVIVVGQGKSVMQCDAILLTGTVIVNESMLTGESVPVTKVNASGLDDANEEGLVRLDFERHAKHVLFSVRALVIRTAFSTTKGQLVRSIMYPKPIDFEFNRDLLKFVGFLCIMASFGFAYTLAIMTSHHADWKKLVIRSLDLITCVVPPALPAAMSVGIINAHRRLKKKNIYCISPSTINTCGAVNVVCFDKTGTLTEDGLAFHAARPILPKKPNQKKPSFGLDTCEMEPVDFPKGAELIKASAVCQSLTWIDGELHGDPLDLILFNETKWRFEESKGDDAEDKRHASVVRPPDGDTATYDEQAYPVIRQFTFSSALQRMSVIVSTDTDEEQGKCEIFVKGSPEIIESLCDPNTVPEEYQKVVNSYAQRGYRLIAAAKRVLNLNRADALKIPRQEVESQLQLLGLIVMENRVKPVTRVVIQHLNSALIRTVMVTGDNLLTAMSVAAECAILRVDRKAYLIEHLPDEKDEHGRSVLVVKEKNHPEHENFIPSKYLGMDEIEQMLTPDYQFSIAGSTLSVIIKEYPELLDNLMTVCDVFARMAPEQKLMLVTHLQSLDHTVAMCGDGANDCAALKAAHAGISLSDAEASIAAPFTSNINDIRCVPMVIREGRAALVTSFGVFKYMANYSLNQFVTVMLVYYHLGAVPDLQFLYIDLFLVTFIALFFGNTGPSDYLSKDPPPIKLLSLASMTSVAGIMAIFGVVQVYIYAWTSEQPWFFMSILQEGYQKDHLLAHQNTTIFCVSLFQYIILAFLYSKGAPYRMSIMSNYLLCLAIAVTGAVSLVVILCPPKIFIDGLEFDPIPHFIDRLFILFTSLACCGVAYIFNKFFVEYFLQVRVDKYRKLKKLKNPGDDLPKWERNMLNIATSLGWISGTAQISEKIEENLKITKRRATFLLEKENEEAV</sequence>
<proteinExistence type="inferred from homology"/>
<keyword evidence="19" id="KW-1185">Reference proteome</keyword>
<dbReference type="GO" id="GO:0005524">
    <property type="term" value="F:ATP binding"/>
    <property type="evidence" value="ECO:0007669"/>
    <property type="project" value="UniProtKB-UniRule"/>
</dbReference>
<dbReference type="GO" id="GO:0016020">
    <property type="term" value="C:membrane"/>
    <property type="evidence" value="ECO:0007669"/>
    <property type="project" value="UniProtKB-SubCell"/>
</dbReference>
<dbReference type="InterPro" id="IPR001757">
    <property type="entry name" value="P_typ_ATPase"/>
</dbReference>
<feature type="transmembrane region" description="Helical" evidence="13">
    <location>
        <begin position="411"/>
        <end position="436"/>
    </location>
</feature>
<dbReference type="GO" id="GO:0140358">
    <property type="term" value="F:P-type transmembrane transporter activity"/>
    <property type="evidence" value="ECO:0007669"/>
    <property type="project" value="InterPro"/>
</dbReference>
<feature type="region of interest" description="Disordered" evidence="14">
    <location>
        <begin position="552"/>
        <end position="572"/>
    </location>
</feature>
<dbReference type="GO" id="GO:0015203">
    <property type="term" value="F:polyamine transmembrane transporter activity"/>
    <property type="evidence" value="ECO:0007669"/>
    <property type="project" value="TreeGrafter"/>
</dbReference>
<dbReference type="GO" id="GO:0016887">
    <property type="term" value="F:ATP hydrolysis activity"/>
    <property type="evidence" value="ECO:0007669"/>
    <property type="project" value="InterPro"/>
</dbReference>
<dbReference type="Gene3D" id="1.20.1110.10">
    <property type="entry name" value="Calcium-transporting ATPase, transmembrane domain"/>
    <property type="match status" value="1"/>
</dbReference>
<dbReference type="FunFam" id="3.40.50.1000:FF:000068">
    <property type="entry name" value="Cation-transporting ATPase"/>
    <property type="match status" value="1"/>
</dbReference>
<feature type="transmembrane region" description="Helical" evidence="13">
    <location>
        <begin position="1082"/>
        <end position="1107"/>
    </location>
</feature>
<dbReference type="InterPro" id="IPR004014">
    <property type="entry name" value="ATPase_P-typ_cation-transptr_N"/>
</dbReference>
<dbReference type="SUPFAM" id="SSF56784">
    <property type="entry name" value="HAD-like"/>
    <property type="match status" value="1"/>
</dbReference>
<keyword evidence="10 13" id="KW-1133">Transmembrane helix</keyword>
<evidence type="ECO:0000259" key="16">
    <source>
        <dbReference type="Pfam" id="PF00690"/>
    </source>
</evidence>
<dbReference type="NCBIfam" id="TIGR01657">
    <property type="entry name" value="P-ATPase-V"/>
    <property type="match status" value="1"/>
</dbReference>
<keyword evidence="7 13" id="KW-0067">ATP-binding</keyword>
<feature type="transmembrane region" description="Helical" evidence="13">
    <location>
        <begin position="1041"/>
        <end position="1062"/>
    </location>
</feature>
<keyword evidence="9 13" id="KW-1278">Translocase</keyword>
<keyword evidence="5 13" id="KW-0479">Metal-binding</keyword>
<evidence type="ECO:0000256" key="8">
    <source>
        <dbReference type="ARBA" id="ARBA00022842"/>
    </source>
</evidence>
<feature type="transmembrane region" description="Helical" evidence="13">
    <location>
        <begin position="189"/>
        <end position="211"/>
    </location>
</feature>
<comment type="caution">
    <text evidence="18">The sequence shown here is derived from an EMBL/GenBank/DDBJ whole genome shotgun (WGS) entry which is preliminary data.</text>
</comment>
<evidence type="ECO:0000256" key="9">
    <source>
        <dbReference type="ARBA" id="ARBA00022967"/>
    </source>
</evidence>
<evidence type="ECO:0000256" key="11">
    <source>
        <dbReference type="ARBA" id="ARBA00023136"/>
    </source>
</evidence>
<dbReference type="GO" id="GO:0019829">
    <property type="term" value="F:ATPase-coupled monoatomic cation transmembrane transporter activity"/>
    <property type="evidence" value="ECO:0007669"/>
    <property type="project" value="UniProtKB-UniRule"/>
</dbReference>
<comment type="subcellular location">
    <subcellularLocation>
        <location evidence="1 13">Membrane</location>
        <topology evidence="1 13">Multi-pass membrane protein</topology>
    </subcellularLocation>
</comment>
<dbReference type="Pfam" id="PF00122">
    <property type="entry name" value="E1-E2_ATPase"/>
    <property type="match status" value="1"/>
</dbReference>
<dbReference type="InterPro" id="IPR023298">
    <property type="entry name" value="ATPase_P-typ_TM_dom_sf"/>
</dbReference>
<dbReference type="Pfam" id="PF12409">
    <property type="entry name" value="P5-ATPase"/>
    <property type="match status" value="1"/>
</dbReference>
<dbReference type="PRINTS" id="PR00119">
    <property type="entry name" value="CATATPASE"/>
</dbReference>
<feature type="transmembrane region" description="Helical" evidence="13">
    <location>
        <begin position="899"/>
        <end position="917"/>
    </location>
</feature>
<comment type="similarity">
    <text evidence="2 13">Belongs to the cation transport ATPase (P-type) (TC 3.A.3) family. Type V subfamily.</text>
</comment>
<dbReference type="InterPro" id="IPR044492">
    <property type="entry name" value="P_typ_ATPase_HD_dom"/>
</dbReference>
<feature type="domain" description="P-type ATPase A" evidence="15">
    <location>
        <begin position="255"/>
        <end position="364"/>
    </location>
</feature>
<dbReference type="InterPro" id="IPR047819">
    <property type="entry name" value="P5A-ATPase_N"/>
</dbReference>
<dbReference type="SFLD" id="SFLDG00002">
    <property type="entry name" value="C1.7:_P-type_atpase_like"/>
    <property type="match status" value="1"/>
</dbReference>
<dbReference type="InterPro" id="IPR023299">
    <property type="entry name" value="ATPase_P-typ_cyto_dom_N"/>
</dbReference>
<dbReference type="SFLD" id="SFLDS00003">
    <property type="entry name" value="Haloacid_Dehalogenase"/>
    <property type="match status" value="1"/>
</dbReference>
<keyword evidence="11 13" id="KW-0472">Membrane</keyword>
<keyword evidence="6 13" id="KW-0547">Nucleotide-binding</keyword>
<feature type="transmembrane region" description="Helical" evidence="13">
    <location>
        <begin position="40"/>
        <end position="57"/>
    </location>
</feature>
<gene>
    <name evidence="18" type="ORF">MSPICULIGERA_LOCUS25327</name>
</gene>
<dbReference type="SFLD" id="SFLDF00027">
    <property type="entry name" value="p-type_atpase"/>
    <property type="match status" value="1"/>
</dbReference>
<feature type="transmembrane region" description="Helical" evidence="13">
    <location>
        <begin position="1005"/>
        <end position="1029"/>
    </location>
</feature>
<evidence type="ECO:0000313" key="19">
    <source>
        <dbReference type="Proteomes" id="UP001177023"/>
    </source>
</evidence>
<dbReference type="SUPFAM" id="SSF81665">
    <property type="entry name" value="Calcium ATPase, transmembrane domain M"/>
    <property type="match status" value="1"/>
</dbReference>
<dbReference type="EC" id="7.2.2.-" evidence="13"/>
<evidence type="ECO:0000256" key="5">
    <source>
        <dbReference type="ARBA" id="ARBA00022723"/>
    </source>
</evidence>
<evidence type="ECO:0000256" key="1">
    <source>
        <dbReference type="ARBA" id="ARBA00004141"/>
    </source>
</evidence>
<dbReference type="AlphaFoldDB" id="A0AA36DJR0"/>
<dbReference type="PANTHER" id="PTHR45630">
    <property type="entry name" value="CATION-TRANSPORTING ATPASE-RELATED"/>
    <property type="match status" value="1"/>
</dbReference>
<dbReference type="InterPro" id="IPR006544">
    <property type="entry name" value="P-type_TPase_V"/>
</dbReference>
<keyword evidence="4 13" id="KW-0812">Transmembrane</keyword>
<evidence type="ECO:0000313" key="18">
    <source>
        <dbReference type="EMBL" id="CAJ0587354.1"/>
    </source>
</evidence>
<dbReference type="SUPFAM" id="SSF81660">
    <property type="entry name" value="Metal cation-transporting ATPase, ATP-binding domain N"/>
    <property type="match status" value="1"/>
</dbReference>
<feature type="transmembrane region" description="Helical" evidence="13">
    <location>
        <begin position="923"/>
        <end position="940"/>
    </location>
</feature>
<comment type="catalytic activity">
    <reaction evidence="12 13">
        <text>ATP + H2O = ADP + phosphate + H(+)</text>
        <dbReference type="Rhea" id="RHEA:13065"/>
        <dbReference type="ChEBI" id="CHEBI:15377"/>
        <dbReference type="ChEBI" id="CHEBI:15378"/>
        <dbReference type="ChEBI" id="CHEBI:30616"/>
        <dbReference type="ChEBI" id="CHEBI:43474"/>
        <dbReference type="ChEBI" id="CHEBI:456216"/>
    </reaction>
</comment>
<evidence type="ECO:0000256" key="13">
    <source>
        <dbReference type="RuleBase" id="RU362082"/>
    </source>
</evidence>
<evidence type="ECO:0000256" key="7">
    <source>
        <dbReference type="ARBA" id="ARBA00022840"/>
    </source>
</evidence>
<evidence type="ECO:0000256" key="14">
    <source>
        <dbReference type="SAM" id="MobiDB-lite"/>
    </source>
</evidence>
<dbReference type="PROSITE" id="PS01229">
    <property type="entry name" value="COF_2"/>
    <property type="match status" value="1"/>
</dbReference>
<feature type="transmembrane region" description="Helical" evidence="13">
    <location>
        <begin position="961"/>
        <end position="985"/>
    </location>
</feature>
<dbReference type="EMBL" id="CATQJA010002710">
    <property type="protein sequence ID" value="CAJ0587354.1"/>
    <property type="molecule type" value="Genomic_DNA"/>
</dbReference>
<dbReference type="InterPro" id="IPR008250">
    <property type="entry name" value="ATPase_P-typ_transduc_dom_A_sf"/>
</dbReference>
<dbReference type="SUPFAM" id="SSF81653">
    <property type="entry name" value="Calcium ATPase, transduction domain A"/>
    <property type="match status" value="1"/>
</dbReference>
<feature type="domain" description="Cation-transporting P-type ATPase N-terminal" evidence="16">
    <location>
        <begin position="149"/>
        <end position="209"/>
    </location>
</feature>
<keyword evidence="8 13" id="KW-0460">Magnesium</keyword>
<keyword evidence="3" id="KW-0597">Phosphoprotein</keyword>
<dbReference type="Pfam" id="PF00690">
    <property type="entry name" value="Cation_ATPase_N"/>
    <property type="match status" value="1"/>
</dbReference>
<dbReference type="InterPro" id="IPR036412">
    <property type="entry name" value="HAD-like_sf"/>
</dbReference>
<evidence type="ECO:0000256" key="4">
    <source>
        <dbReference type="ARBA" id="ARBA00022692"/>
    </source>
</evidence>
<evidence type="ECO:0000256" key="3">
    <source>
        <dbReference type="ARBA" id="ARBA00022553"/>
    </source>
</evidence>
<dbReference type="Pfam" id="PF13246">
    <property type="entry name" value="Cation_ATPase"/>
    <property type="match status" value="1"/>
</dbReference>
<dbReference type="Proteomes" id="UP001177023">
    <property type="component" value="Unassembled WGS sequence"/>
</dbReference>
<feature type="domain" description="P5B-type ATPase N-terminal" evidence="17">
    <location>
        <begin position="24"/>
        <end position="133"/>
    </location>
</feature>
<feature type="transmembrane region" description="Helical" evidence="13">
    <location>
        <begin position="217"/>
        <end position="237"/>
    </location>
</feature>
<name>A0AA36DJR0_9BILA</name>
<evidence type="ECO:0000259" key="15">
    <source>
        <dbReference type="Pfam" id="PF00122"/>
    </source>
</evidence>
<dbReference type="Gene3D" id="3.40.1110.10">
    <property type="entry name" value="Calcium-transporting ATPase, cytoplasmic domain N"/>
    <property type="match status" value="1"/>
</dbReference>
<feature type="non-terminal residue" evidence="18">
    <location>
        <position position="1177"/>
    </location>
</feature>
<evidence type="ECO:0000256" key="12">
    <source>
        <dbReference type="ARBA" id="ARBA00049360"/>
    </source>
</evidence>
<evidence type="ECO:0000256" key="2">
    <source>
        <dbReference type="ARBA" id="ARBA00006000"/>
    </source>
</evidence>
<dbReference type="InterPro" id="IPR059000">
    <property type="entry name" value="ATPase_P-type_domA"/>
</dbReference>
<organism evidence="18 19">
    <name type="scientific">Mesorhabditis spiculigera</name>
    <dbReference type="NCBI Taxonomy" id="96644"/>
    <lineage>
        <taxon>Eukaryota</taxon>
        <taxon>Metazoa</taxon>
        <taxon>Ecdysozoa</taxon>
        <taxon>Nematoda</taxon>
        <taxon>Chromadorea</taxon>
        <taxon>Rhabditida</taxon>
        <taxon>Rhabditina</taxon>
        <taxon>Rhabditomorpha</taxon>
        <taxon>Rhabditoidea</taxon>
        <taxon>Rhabditidae</taxon>
        <taxon>Mesorhabditinae</taxon>
        <taxon>Mesorhabditis</taxon>
    </lineage>
</organism>
<dbReference type="FunFam" id="1.20.1110.10:FF:000023">
    <property type="entry name" value="Cation-transporting ATPase"/>
    <property type="match status" value="1"/>
</dbReference>
<protein>
    <recommendedName>
        <fullName evidence="13">Cation-transporting ATPase</fullName>
        <ecNumber evidence="13">7.2.2.-</ecNumber>
    </recommendedName>
</protein>
<dbReference type="Gene3D" id="3.40.50.1000">
    <property type="entry name" value="HAD superfamily/HAD-like"/>
    <property type="match status" value="1"/>
</dbReference>
<feature type="compositionally biased region" description="Basic and acidic residues" evidence="14">
    <location>
        <begin position="552"/>
        <end position="562"/>
    </location>
</feature>
<evidence type="ECO:0000256" key="6">
    <source>
        <dbReference type="ARBA" id="ARBA00022741"/>
    </source>
</evidence>
<evidence type="ECO:0000256" key="10">
    <source>
        <dbReference type="ARBA" id="ARBA00022989"/>
    </source>
</evidence>
<dbReference type="InterPro" id="IPR018303">
    <property type="entry name" value="ATPase_P-typ_P_site"/>
</dbReference>